<organism evidence="13 14">
    <name type="scientific">Kwoniella heveanensis BCC8398</name>
    <dbReference type="NCBI Taxonomy" id="1296120"/>
    <lineage>
        <taxon>Eukaryota</taxon>
        <taxon>Fungi</taxon>
        <taxon>Dikarya</taxon>
        <taxon>Basidiomycota</taxon>
        <taxon>Agaricomycotina</taxon>
        <taxon>Tremellomycetes</taxon>
        <taxon>Tremellales</taxon>
        <taxon>Cryptococcaceae</taxon>
        <taxon>Kwoniella</taxon>
    </lineage>
</organism>
<evidence type="ECO:0000256" key="1">
    <source>
        <dbReference type="ARBA" id="ARBA00004514"/>
    </source>
</evidence>
<dbReference type="OrthoDB" id="1733332at2759"/>
<evidence type="ECO:0000313" key="14">
    <source>
        <dbReference type="Proteomes" id="UP000092666"/>
    </source>
</evidence>
<reference evidence="14" key="2">
    <citation type="submission" date="2013-12" db="EMBL/GenBank/DDBJ databases">
        <title>Evolution of pathogenesis and genome organization in the Tremellales.</title>
        <authorList>
            <person name="Cuomo C."/>
            <person name="Litvintseva A."/>
            <person name="Heitman J."/>
            <person name="Chen Y."/>
            <person name="Sun S."/>
            <person name="Springer D."/>
            <person name="Dromer F."/>
            <person name="Young S."/>
            <person name="Zeng Q."/>
            <person name="Chapman S."/>
            <person name="Gujja S."/>
            <person name="Saif S."/>
            <person name="Birren B."/>
        </authorList>
    </citation>
    <scope>NUCLEOTIDE SEQUENCE [LARGE SCALE GENOMIC DNA]</scope>
    <source>
        <strain evidence="14">BCC8398</strain>
    </source>
</reference>
<evidence type="ECO:0000313" key="13">
    <source>
        <dbReference type="EMBL" id="OCF37491.1"/>
    </source>
</evidence>
<dbReference type="GO" id="GO:0003743">
    <property type="term" value="F:translation initiation factor activity"/>
    <property type="evidence" value="ECO:0007669"/>
    <property type="project" value="UniProtKB-KW"/>
</dbReference>
<dbReference type="PANTHER" id="PTHR45989">
    <property type="entry name" value="TRANSLATION INITIATION FACTOR EIF-2B SUBUNIT GAMMA"/>
    <property type="match status" value="1"/>
</dbReference>
<evidence type="ECO:0000256" key="2">
    <source>
        <dbReference type="ARBA" id="ARBA00007878"/>
    </source>
</evidence>
<dbReference type="AlphaFoldDB" id="A0A1B9H2J3"/>
<keyword evidence="14" id="KW-1185">Reference proteome</keyword>
<evidence type="ECO:0000256" key="10">
    <source>
        <dbReference type="SAM" id="MobiDB-lite"/>
    </source>
</evidence>
<feature type="region of interest" description="Disordered" evidence="10">
    <location>
        <begin position="403"/>
        <end position="423"/>
    </location>
</feature>
<comment type="subunit">
    <text evidence="9">Component of the translation initiation factor 2B (eIF2B) complex which is a heterodecamer of two sets of five different subunits: alpha, beta, gamma, delta and epsilon. Subunits alpha, beta and delta comprise a regulatory subcomplex and subunits epsilon and gamma comprise a catalytic subcomplex. Within the complex, the hexameric regulatory complex resides at the center, with the two heterodimeric catalytic subcomplexes bound on opposite sides.</text>
</comment>
<feature type="domain" description="EIF2B subunit epsilon/gamma LbH" evidence="12">
    <location>
        <begin position="487"/>
        <end position="564"/>
    </location>
</feature>
<feature type="compositionally biased region" description="Polar residues" evidence="10">
    <location>
        <begin position="338"/>
        <end position="360"/>
    </location>
</feature>
<protein>
    <recommendedName>
        <fullName evidence="6">Translation initiation factor eIF2B subunit gamma</fullName>
    </recommendedName>
    <alternativeName>
        <fullName evidence="7">eIF2B GDP-GTP exchange factor subunit gamma</fullName>
    </alternativeName>
</protein>
<dbReference type="InterPro" id="IPR005835">
    <property type="entry name" value="NTP_transferase_dom"/>
</dbReference>
<keyword evidence="5" id="KW-0648">Protein biosynthesis</keyword>
<dbReference type="GO" id="GO:0005829">
    <property type="term" value="C:cytosol"/>
    <property type="evidence" value="ECO:0007669"/>
    <property type="project" value="UniProtKB-SubCell"/>
</dbReference>
<evidence type="ECO:0000256" key="4">
    <source>
        <dbReference type="ARBA" id="ARBA00022540"/>
    </source>
</evidence>
<evidence type="ECO:0000256" key="5">
    <source>
        <dbReference type="ARBA" id="ARBA00022917"/>
    </source>
</evidence>
<comment type="similarity">
    <text evidence="2">Belongs to the eIF-2B gamma/epsilon subunits family.</text>
</comment>
<dbReference type="SUPFAM" id="SSF53448">
    <property type="entry name" value="Nucleotide-diphospho-sugar transferases"/>
    <property type="match status" value="1"/>
</dbReference>
<dbReference type="GO" id="GO:0002183">
    <property type="term" value="P:cytoplasmic translational initiation"/>
    <property type="evidence" value="ECO:0007669"/>
    <property type="project" value="TreeGrafter"/>
</dbReference>
<dbReference type="GO" id="GO:0005851">
    <property type="term" value="C:eukaryotic translation initiation factor 2B complex"/>
    <property type="evidence" value="ECO:0007669"/>
    <property type="project" value="TreeGrafter"/>
</dbReference>
<dbReference type="InterPro" id="IPR051960">
    <property type="entry name" value="eIF2B_gamma"/>
</dbReference>
<evidence type="ECO:0000256" key="3">
    <source>
        <dbReference type="ARBA" id="ARBA00022490"/>
    </source>
</evidence>
<dbReference type="GO" id="GO:0005085">
    <property type="term" value="F:guanyl-nucleotide exchange factor activity"/>
    <property type="evidence" value="ECO:0007669"/>
    <property type="project" value="TreeGrafter"/>
</dbReference>
<evidence type="ECO:0000256" key="9">
    <source>
        <dbReference type="ARBA" id="ARBA00046432"/>
    </source>
</evidence>
<dbReference type="Pfam" id="PF25084">
    <property type="entry name" value="LbH_EIF2B"/>
    <property type="match status" value="1"/>
</dbReference>
<dbReference type="SUPFAM" id="SSF51161">
    <property type="entry name" value="Trimeric LpxA-like enzymes"/>
    <property type="match status" value="1"/>
</dbReference>
<feature type="region of interest" description="Disordered" evidence="10">
    <location>
        <begin position="308"/>
        <end position="360"/>
    </location>
</feature>
<evidence type="ECO:0000259" key="11">
    <source>
        <dbReference type="Pfam" id="PF00483"/>
    </source>
</evidence>
<dbReference type="InterPro" id="IPR011004">
    <property type="entry name" value="Trimer_LpxA-like_sf"/>
</dbReference>
<feature type="compositionally biased region" description="Polar residues" evidence="10">
    <location>
        <begin position="309"/>
        <end position="330"/>
    </location>
</feature>
<evidence type="ECO:0000259" key="12">
    <source>
        <dbReference type="Pfam" id="PF25084"/>
    </source>
</evidence>
<proteinExistence type="inferred from homology"/>
<dbReference type="CDD" id="cd04652">
    <property type="entry name" value="LbH_eIF2B_gamma_C"/>
    <property type="match status" value="1"/>
</dbReference>
<dbReference type="Gene3D" id="2.160.10.10">
    <property type="entry name" value="Hexapeptide repeat proteins"/>
    <property type="match status" value="1"/>
</dbReference>
<dbReference type="STRING" id="1296120.A0A1B9H2J3"/>
<feature type="domain" description="Nucleotidyl transferase" evidence="11">
    <location>
        <begin position="26"/>
        <end position="191"/>
    </location>
</feature>
<accession>A0A1B9H2J3</accession>
<reference evidence="13 14" key="1">
    <citation type="submission" date="2013-07" db="EMBL/GenBank/DDBJ databases">
        <title>The Genome Sequence of Cryptococcus heveanensis BCC8398.</title>
        <authorList>
            <consortium name="The Broad Institute Genome Sequencing Platform"/>
            <person name="Cuomo C."/>
            <person name="Litvintseva A."/>
            <person name="Chen Y."/>
            <person name="Heitman J."/>
            <person name="Sun S."/>
            <person name="Springer D."/>
            <person name="Dromer F."/>
            <person name="Young S.K."/>
            <person name="Zeng Q."/>
            <person name="Gargeya S."/>
            <person name="Fitzgerald M."/>
            <person name="Abouelleil A."/>
            <person name="Alvarado L."/>
            <person name="Berlin A.M."/>
            <person name="Chapman S.B."/>
            <person name="Dewar J."/>
            <person name="Goldberg J."/>
            <person name="Griggs A."/>
            <person name="Gujja S."/>
            <person name="Hansen M."/>
            <person name="Howarth C."/>
            <person name="Imamovic A."/>
            <person name="Larimer J."/>
            <person name="McCowan C."/>
            <person name="Murphy C."/>
            <person name="Pearson M."/>
            <person name="Priest M."/>
            <person name="Roberts A."/>
            <person name="Saif S."/>
            <person name="Shea T."/>
            <person name="Sykes S."/>
            <person name="Wortman J."/>
            <person name="Nusbaum C."/>
            <person name="Birren B."/>
        </authorList>
    </citation>
    <scope>NUCLEOTIDE SEQUENCE [LARGE SCALE GENOMIC DNA]</scope>
    <source>
        <strain evidence="13 14">BCC8398</strain>
    </source>
</reference>
<keyword evidence="4 13" id="KW-0396">Initiation factor</keyword>
<dbReference type="EMBL" id="KV700122">
    <property type="protein sequence ID" value="OCF37491.1"/>
    <property type="molecule type" value="Genomic_DNA"/>
</dbReference>
<dbReference type="Pfam" id="PF00483">
    <property type="entry name" value="NTP_transferase"/>
    <property type="match status" value="1"/>
</dbReference>
<keyword evidence="3" id="KW-0963">Cytoplasm</keyword>
<evidence type="ECO:0000256" key="6">
    <source>
        <dbReference type="ARBA" id="ARBA00044196"/>
    </source>
</evidence>
<gene>
    <name evidence="13" type="ORF">I316_00615</name>
</gene>
<sequence>MSTSVIFDQRPGVSKRRPVDNQDFMAVILVGYGDNLYPFNQGTNVVSKAMLPIGNVPIINSVVDWVLVSGLRDILIIVPPPFYTSVAEHISEHYSMATHPKARIEIRRTTEGEKEDDEEQSENTHRASGGLVQREGTARLLRRFKNWIRTDFVLLPCDLSPPVSLPLTSILDRHRSSPDAVLTSVFYEPTESVKDGEEKILVAMDKETDELLLIQPLEGMEDDLELRSALINSHPTLSLTTRLSDAHIYVLRRTVLDLLSTRRSKDLDSMREQVIPWLIKGGWQKGLGRRWAPILNPPQKDPFAAALARSTTSDPASSAFSTISPESSPHFSHVPLPSSKNPRSASASTESNGSNSMQNSMLIDPEEPIKMTHQKGVIGWKCKVIVSAPQPVAVATAGAAAAGTAKGGKQQQGKDKTPPAEPDYLIRSNTLAGYWELNRRFLRTLASSAKATFSGGSSINSNNNSNAIATRAAGLINEEAAGPAPAISQAAQISPDSLIGEGTRVGEKASIKKCIIGRHCVIGKNAKLTGCVLWDFVTVEENARIENTIICSNGRIGEKSQIKDCEFGTGFEAKPGAILKGERLVAGQEA</sequence>
<name>A0A1B9H2J3_9TREE</name>
<evidence type="ECO:0000256" key="8">
    <source>
        <dbReference type="ARBA" id="ARBA00045373"/>
    </source>
</evidence>
<dbReference type="InterPro" id="IPR029044">
    <property type="entry name" value="Nucleotide-diphossugar_trans"/>
</dbReference>
<evidence type="ECO:0000256" key="7">
    <source>
        <dbReference type="ARBA" id="ARBA00044229"/>
    </source>
</evidence>
<comment type="subcellular location">
    <subcellularLocation>
        <location evidence="1">Cytoplasm</location>
        <location evidence="1">Cytosol</location>
    </subcellularLocation>
</comment>
<dbReference type="Proteomes" id="UP000092666">
    <property type="component" value="Unassembled WGS sequence"/>
</dbReference>
<dbReference type="PANTHER" id="PTHR45989:SF1">
    <property type="entry name" value="TRANSLATION INITIATION FACTOR EIF-2B SUBUNIT GAMMA"/>
    <property type="match status" value="1"/>
</dbReference>
<feature type="region of interest" description="Disordered" evidence="10">
    <location>
        <begin position="110"/>
        <end position="129"/>
    </location>
</feature>
<dbReference type="InterPro" id="IPR056764">
    <property type="entry name" value="LbH_EIF2B3/5"/>
</dbReference>
<comment type="function">
    <text evidence="8">Acts as a component of the translation initiation factor 2B (eIF2B) complex, which catalyzes the exchange of GDP for GTP on the eukaryotic initiation factor 2 (eIF2) complex gamma subunit. Its guanine nucleotide exchange factor activity is repressed when bound to eIF2 complex phosphorylated on the alpha subunit, thereby limiting the amount of methionyl-initiator methionine tRNA available to the ribosome and consequently global translation is repressed.</text>
</comment>
<dbReference type="Gene3D" id="3.90.550.10">
    <property type="entry name" value="Spore Coat Polysaccharide Biosynthesis Protein SpsA, Chain A"/>
    <property type="match status" value="1"/>
</dbReference>